<organism evidence="1 2">
    <name type="scientific">Zarea fungicola</name>
    <dbReference type="NCBI Taxonomy" id="93591"/>
    <lineage>
        <taxon>Eukaryota</taxon>
        <taxon>Fungi</taxon>
        <taxon>Dikarya</taxon>
        <taxon>Ascomycota</taxon>
        <taxon>Pezizomycotina</taxon>
        <taxon>Sordariomycetes</taxon>
        <taxon>Hypocreomycetidae</taxon>
        <taxon>Hypocreales</taxon>
        <taxon>Cordycipitaceae</taxon>
        <taxon>Zarea</taxon>
    </lineage>
</organism>
<reference evidence="1" key="1">
    <citation type="submission" date="2022-08" db="EMBL/GenBank/DDBJ databases">
        <title>Genome Sequence of Lecanicillium fungicola.</title>
        <authorList>
            <person name="Buettner E."/>
        </authorList>
    </citation>
    <scope>NUCLEOTIDE SEQUENCE</scope>
    <source>
        <strain evidence="1">Babe33</strain>
    </source>
</reference>
<dbReference type="EMBL" id="JANJQO010000834">
    <property type="protein sequence ID" value="KAJ2974393.1"/>
    <property type="molecule type" value="Genomic_DNA"/>
</dbReference>
<evidence type="ECO:0000313" key="2">
    <source>
        <dbReference type="Proteomes" id="UP001143910"/>
    </source>
</evidence>
<accession>A0ACC1N6I1</accession>
<evidence type="ECO:0000313" key="1">
    <source>
        <dbReference type="EMBL" id="KAJ2974393.1"/>
    </source>
</evidence>
<protein>
    <submittedName>
        <fullName evidence="1">Uncharacterized protein</fullName>
    </submittedName>
</protein>
<name>A0ACC1N6I1_9HYPO</name>
<dbReference type="Proteomes" id="UP001143910">
    <property type="component" value="Unassembled WGS sequence"/>
</dbReference>
<comment type="caution">
    <text evidence="1">The sequence shown here is derived from an EMBL/GenBank/DDBJ whole genome shotgun (WGS) entry which is preliminary data.</text>
</comment>
<sequence>MSTKLQATLRDYVVIITDIPNTTEKRTALLQRHNEESGWLLKAGRVPFFGSTLAQHNGPGESAVENGTVMVLKAESENEIREIFKRDVWVEHGVWDMSTLQIFPYLWKYPRQ</sequence>
<keyword evidence="2" id="KW-1185">Reference proteome</keyword>
<proteinExistence type="predicted"/>
<gene>
    <name evidence="1" type="ORF">NQ176_g6079</name>
</gene>